<organism evidence="3 4">
    <name type="scientific">Monosporascus cannonballus</name>
    <dbReference type="NCBI Taxonomy" id="155416"/>
    <lineage>
        <taxon>Eukaryota</taxon>
        <taxon>Fungi</taxon>
        <taxon>Dikarya</taxon>
        <taxon>Ascomycota</taxon>
        <taxon>Pezizomycotina</taxon>
        <taxon>Sordariomycetes</taxon>
        <taxon>Xylariomycetidae</taxon>
        <taxon>Xylariales</taxon>
        <taxon>Xylariales incertae sedis</taxon>
        <taxon>Monosporascus</taxon>
    </lineage>
</organism>
<dbReference type="PANTHER" id="PTHR11011:SF45">
    <property type="entry name" value="FATTY ACYL-COA REDUCTASE CG8306-RELATED"/>
    <property type="match status" value="1"/>
</dbReference>
<dbReference type="InterPro" id="IPR013120">
    <property type="entry name" value="FAR_NAD-bd"/>
</dbReference>
<keyword evidence="1" id="KW-0443">Lipid metabolism</keyword>
<dbReference type="InterPro" id="IPR026055">
    <property type="entry name" value="FAR"/>
</dbReference>
<proteinExistence type="inferred from homology"/>
<dbReference type="InterPro" id="IPR036291">
    <property type="entry name" value="NAD(P)-bd_dom_sf"/>
</dbReference>
<dbReference type="Pfam" id="PF07993">
    <property type="entry name" value="NAD_binding_4"/>
    <property type="match status" value="1"/>
</dbReference>
<keyword evidence="1" id="KW-0444">Lipid biosynthesis</keyword>
<protein>
    <recommendedName>
        <fullName evidence="1">Fatty acyl-CoA reductase</fullName>
        <ecNumber evidence="1">1.2.1.84</ecNumber>
    </recommendedName>
</protein>
<keyword evidence="1" id="KW-0560">Oxidoreductase</keyword>
<keyword evidence="1" id="KW-0521">NADP</keyword>
<dbReference type="PROSITE" id="PS51257">
    <property type="entry name" value="PROKAR_LIPOPROTEIN"/>
    <property type="match status" value="1"/>
</dbReference>
<comment type="catalytic activity">
    <reaction evidence="1">
        <text>a long-chain fatty acyl-CoA + 2 NADPH + 2 H(+) = a long-chain primary fatty alcohol + 2 NADP(+) + CoA</text>
        <dbReference type="Rhea" id="RHEA:52716"/>
        <dbReference type="ChEBI" id="CHEBI:15378"/>
        <dbReference type="ChEBI" id="CHEBI:57287"/>
        <dbReference type="ChEBI" id="CHEBI:57783"/>
        <dbReference type="ChEBI" id="CHEBI:58349"/>
        <dbReference type="ChEBI" id="CHEBI:77396"/>
        <dbReference type="ChEBI" id="CHEBI:83139"/>
        <dbReference type="EC" id="1.2.1.84"/>
    </reaction>
</comment>
<dbReference type="EMBL" id="QJNS01000167">
    <property type="protein sequence ID" value="RYO84245.1"/>
    <property type="molecule type" value="Genomic_DNA"/>
</dbReference>
<sequence length="412" mass="45508">MEFRRSSPVLDFFSRQTVFLTGSTGGLGGCLLYKLVVTLGVAKVFALVRGDAATAKRKWAASMGKSKSEDILGTGKIVFIPGDITKPSLGMFPEHCAEVQDSVSLIIHAAADINFRDPLPVLVANNTSSTLELASMARDFKKLHLFVHVSTAYVNSFLEDSEVAEEVYRVGDPEKEIADITAGRGSGRVEAYPWPYGYSKHLTEQLLTLKFPRMPLLIVRPSSIGPAAQVPFPQYMPAASSPLSNFYARLLFPTGGINTFPPCRGSASGTNVLDEIPVDLVANILLQHTYRRTMGVVHASSSLYVPKILDDYLADARRHAPASWRPRMAQNIFSTDNRLGTGKLANFYAVLSRDWRFRTSRSRDLDQGGILGLSLNGHDPEKYVEDRLRAIVKQAKQRFKADDQSMIEEPRL</sequence>
<dbReference type="SUPFAM" id="SSF51735">
    <property type="entry name" value="NAD(P)-binding Rossmann-fold domains"/>
    <property type="match status" value="1"/>
</dbReference>
<accession>A0ABY0H3Z4</accession>
<name>A0ABY0H3Z4_9PEZI</name>
<comment type="caution">
    <text evidence="3">The sequence shown here is derived from an EMBL/GenBank/DDBJ whole genome shotgun (WGS) entry which is preliminary data.</text>
</comment>
<comment type="function">
    <text evidence="1">Catalyzes the reduction of fatty acyl-CoA to fatty alcohols.</text>
</comment>
<evidence type="ECO:0000313" key="3">
    <source>
        <dbReference type="EMBL" id="RYO84245.1"/>
    </source>
</evidence>
<feature type="domain" description="Thioester reductase (TE)" evidence="2">
    <location>
        <begin position="20"/>
        <end position="284"/>
    </location>
</feature>
<evidence type="ECO:0000259" key="2">
    <source>
        <dbReference type="Pfam" id="PF07993"/>
    </source>
</evidence>
<reference evidence="3 4" key="1">
    <citation type="submission" date="2018-06" db="EMBL/GenBank/DDBJ databases">
        <title>Complete Genomes of Monosporascus.</title>
        <authorList>
            <person name="Robinson A.J."/>
            <person name="Natvig D.O."/>
        </authorList>
    </citation>
    <scope>NUCLEOTIDE SEQUENCE [LARGE SCALE GENOMIC DNA]</scope>
    <source>
        <strain evidence="3 4">CBS 609.92</strain>
    </source>
</reference>
<dbReference type="EC" id="1.2.1.84" evidence="1"/>
<evidence type="ECO:0000313" key="4">
    <source>
        <dbReference type="Proteomes" id="UP000294003"/>
    </source>
</evidence>
<comment type="similarity">
    <text evidence="1">Belongs to the fatty acyl-CoA reductase family.</text>
</comment>
<dbReference type="Proteomes" id="UP000294003">
    <property type="component" value="Unassembled WGS sequence"/>
</dbReference>
<dbReference type="Gene3D" id="3.40.50.720">
    <property type="entry name" value="NAD(P)-binding Rossmann-like Domain"/>
    <property type="match status" value="1"/>
</dbReference>
<gene>
    <name evidence="3" type="ORF">DL762_005752</name>
</gene>
<keyword evidence="4" id="KW-1185">Reference proteome</keyword>
<dbReference type="PANTHER" id="PTHR11011">
    <property type="entry name" value="MALE STERILITY PROTEIN 2-RELATED"/>
    <property type="match status" value="1"/>
</dbReference>
<evidence type="ECO:0000256" key="1">
    <source>
        <dbReference type="RuleBase" id="RU363097"/>
    </source>
</evidence>